<organism evidence="1 2">
    <name type="scientific">Fructilactobacillus hinvesii</name>
    <dbReference type="NCBI Taxonomy" id="2940300"/>
    <lineage>
        <taxon>Bacteria</taxon>
        <taxon>Bacillati</taxon>
        <taxon>Bacillota</taxon>
        <taxon>Bacilli</taxon>
        <taxon>Lactobacillales</taxon>
        <taxon>Lactobacillaceae</taxon>
        <taxon>Fructilactobacillus</taxon>
    </lineage>
</organism>
<name>A0ABY5BSA8_9LACO</name>
<keyword evidence="2" id="KW-1185">Reference proteome</keyword>
<dbReference type="RefSeq" id="WP_252796772.1">
    <property type="nucleotide sequence ID" value="NZ_CP097118.1"/>
</dbReference>
<gene>
    <name evidence="1" type="ORF">M3M39_04970</name>
</gene>
<protein>
    <submittedName>
        <fullName evidence="1">Uncharacterized protein</fullName>
    </submittedName>
</protein>
<reference evidence="1" key="1">
    <citation type="submission" date="2022-05" db="EMBL/GenBank/DDBJ databases">
        <authorList>
            <person name="Oliphant S.A."/>
            <person name="Watson-Haigh N.S."/>
            <person name="Sumby K.M."/>
            <person name="Gardner J.M."/>
            <person name="Jiranek V."/>
        </authorList>
    </citation>
    <scope>NUCLEOTIDE SEQUENCE</scope>
    <source>
        <strain evidence="1">KI11_C11</strain>
    </source>
</reference>
<accession>A0ABY5BSA8</accession>
<proteinExistence type="predicted"/>
<evidence type="ECO:0000313" key="1">
    <source>
        <dbReference type="EMBL" id="USS87476.1"/>
    </source>
</evidence>
<evidence type="ECO:0000313" key="2">
    <source>
        <dbReference type="Proteomes" id="UP001057025"/>
    </source>
</evidence>
<dbReference type="Proteomes" id="UP001057025">
    <property type="component" value="Chromosome"/>
</dbReference>
<sequence length="70" mass="8006">MPKEVKDWITTLYRNNPNKNCLNLIGDIMTQVRQYQVTPGDQLDVVGQWMMSDKDNVAVAISYLAGKFND</sequence>
<dbReference type="EMBL" id="CP097118">
    <property type="protein sequence ID" value="USS87476.1"/>
    <property type="molecule type" value="Genomic_DNA"/>
</dbReference>